<gene>
    <name evidence="2" type="ORF">C2L97_17375</name>
</gene>
<sequence>MRGIHRWSPPWLIRVRPVRAAGFGQPRLQAPCHSQACAPLPSSSKAREPCPMPDTPSGPTLRRRAATKSGRVRESTDLMNARRYQVA</sequence>
<dbReference type="AlphaFoldDB" id="A0A809DYX1"/>
<evidence type="ECO:0000256" key="1">
    <source>
        <dbReference type="SAM" id="MobiDB-lite"/>
    </source>
</evidence>
<geneLocation type="plasmid" evidence="2">
    <name>unnamed</name>
</geneLocation>
<reference evidence="2" key="1">
    <citation type="submission" date="2018-01" db="EMBL/GenBank/DDBJ databases">
        <title>Complete Genome Sequence of three strains from Ralstonia solanacearum ecotype Moko sequevar IIA-53 from Brazil.</title>
        <authorList>
            <person name="Silva J.R."/>
            <person name="Albuquerque G.M.R."/>
            <person name="Pais A.K.L."/>
            <person name="Silva A.M.F."/>
            <person name="Boiteux M.E.N.F."/>
            <person name="Souza E.B."/>
            <person name="Mariano R.L.R."/>
        </authorList>
    </citation>
    <scope>NUCLEOTIDE SEQUENCE [LARGE SCALE GENOMIC DNA]</scope>
    <source>
        <strain evidence="2">SFC</strain>
        <plasmid evidence="2">unnamed</plasmid>
    </source>
</reference>
<feature type="region of interest" description="Disordered" evidence="1">
    <location>
        <begin position="35"/>
        <end position="87"/>
    </location>
</feature>
<accession>A0A809DYX1</accession>
<name>A0A809DYX1_RALSL</name>
<proteinExistence type="predicted"/>
<organism evidence="2">
    <name type="scientific">Ralstonia solanacearum</name>
    <name type="common">Pseudomonas solanacearum</name>
    <dbReference type="NCBI Taxonomy" id="305"/>
    <lineage>
        <taxon>Bacteria</taxon>
        <taxon>Pseudomonadati</taxon>
        <taxon>Pseudomonadota</taxon>
        <taxon>Betaproteobacteria</taxon>
        <taxon>Burkholderiales</taxon>
        <taxon>Burkholderiaceae</taxon>
        <taxon>Ralstonia</taxon>
        <taxon>Ralstonia solanacearum species complex</taxon>
    </lineage>
</organism>
<evidence type="ECO:0000313" key="2">
    <source>
        <dbReference type="EMBL" id="AYB57824.1"/>
    </source>
</evidence>
<keyword evidence="2" id="KW-0614">Plasmid</keyword>
<dbReference type="EMBL" id="CP026093">
    <property type="protein sequence ID" value="AYB57824.1"/>
    <property type="molecule type" value="Genomic_DNA"/>
</dbReference>
<protein>
    <submittedName>
        <fullName evidence="2">Uncharacterized protein</fullName>
    </submittedName>
</protein>